<dbReference type="Pfam" id="PF24841">
    <property type="entry name" value="DUF7719"/>
    <property type="match status" value="1"/>
</dbReference>
<feature type="transmembrane region" description="Helical" evidence="2">
    <location>
        <begin position="103"/>
        <end position="121"/>
    </location>
</feature>
<name>A0A1W5CZV2_9LECA</name>
<dbReference type="Proteomes" id="UP000192927">
    <property type="component" value="Unassembled WGS sequence"/>
</dbReference>
<protein>
    <recommendedName>
        <fullName evidence="3">DUF7719 domain-containing protein</fullName>
    </recommendedName>
</protein>
<dbReference type="EMBL" id="FWEW01001082">
    <property type="protein sequence ID" value="SLM36404.1"/>
    <property type="molecule type" value="Genomic_DNA"/>
</dbReference>
<dbReference type="PANTHER" id="PTHR37846">
    <property type="entry name" value="YALI0B21296P"/>
    <property type="match status" value="1"/>
</dbReference>
<evidence type="ECO:0000256" key="2">
    <source>
        <dbReference type="SAM" id="Phobius"/>
    </source>
</evidence>
<dbReference type="InterPro" id="IPR056136">
    <property type="entry name" value="DUF7719"/>
</dbReference>
<evidence type="ECO:0000256" key="1">
    <source>
        <dbReference type="SAM" id="MobiDB-lite"/>
    </source>
</evidence>
<evidence type="ECO:0000313" key="4">
    <source>
        <dbReference type="EMBL" id="SLM36404.1"/>
    </source>
</evidence>
<feature type="region of interest" description="Disordered" evidence="1">
    <location>
        <begin position="21"/>
        <end position="61"/>
    </location>
</feature>
<dbReference type="AlphaFoldDB" id="A0A1W5CZV2"/>
<feature type="domain" description="DUF7719" evidence="3">
    <location>
        <begin position="131"/>
        <end position="198"/>
    </location>
</feature>
<accession>A0A1W5CZV2</accession>
<keyword evidence="2" id="KW-0812">Transmembrane</keyword>
<keyword evidence="2" id="KW-1133">Transmembrane helix</keyword>
<dbReference type="PANTHER" id="PTHR37846:SF1">
    <property type="entry name" value="DEACETYLASE-LIKE PROTEIN"/>
    <property type="match status" value="1"/>
</dbReference>
<keyword evidence="2" id="KW-0472">Membrane</keyword>
<reference evidence="5" key="1">
    <citation type="submission" date="2017-03" db="EMBL/GenBank/DDBJ databases">
        <authorList>
            <person name="Sharma R."/>
            <person name="Thines M."/>
        </authorList>
    </citation>
    <scope>NUCLEOTIDE SEQUENCE [LARGE SCALE GENOMIC DNA]</scope>
</reference>
<feature type="transmembrane region" description="Helical" evidence="2">
    <location>
        <begin position="128"/>
        <end position="147"/>
    </location>
</feature>
<proteinExistence type="predicted"/>
<feature type="transmembrane region" description="Helical" evidence="2">
    <location>
        <begin position="167"/>
        <end position="193"/>
    </location>
</feature>
<feature type="compositionally biased region" description="Polar residues" evidence="1">
    <location>
        <begin position="32"/>
        <end position="45"/>
    </location>
</feature>
<keyword evidence="5" id="KW-1185">Reference proteome</keyword>
<evidence type="ECO:0000259" key="3">
    <source>
        <dbReference type="Pfam" id="PF24841"/>
    </source>
</evidence>
<sequence length="199" mass="22099">MARKSAKPKTLYEIAAERQADLQKGRPFAPTAPQNATPSITTTRINPDGSLSHDPEAGLSDVSSTSTVVANAIFTSVTLSMLHFTLDVLVHHQYALSISWSNIIRRTLAALPALFLIIYMLQPRSQHVFTQFLYLVMSIVAGCYLVYVSNEEPYFAVMKRAPPLGTLWIWSVIEMRLKWAVAGLVVVGTFYWGGGYTIF</sequence>
<organism evidence="4 5">
    <name type="scientific">Lasallia pustulata</name>
    <dbReference type="NCBI Taxonomy" id="136370"/>
    <lineage>
        <taxon>Eukaryota</taxon>
        <taxon>Fungi</taxon>
        <taxon>Dikarya</taxon>
        <taxon>Ascomycota</taxon>
        <taxon>Pezizomycotina</taxon>
        <taxon>Lecanoromycetes</taxon>
        <taxon>OSLEUM clade</taxon>
        <taxon>Umbilicariomycetidae</taxon>
        <taxon>Umbilicariales</taxon>
        <taxon>Umbilicariaceae</taxon>
        <taxon>Lasallia</taxon>
    </lineage>
</organism>
<evidence type="ECO:0000313" key="5">
    <source>
        <dbReference type="Proteomes" id="UP000192927"/>
    </source>
</evidence>